<dbReference type="InterPro" id="IPR000811">
    <property type="entry name" value="Glyco_trans_35"/>
</dbReference>
<keyword evidence="2" id="KW-0328">Glycosyltransferase</keyword>
<keyword evidence="4" id="KW-1185">Reference proteome</keyword>
<dbReference type="Gene3D" id="3.40.50.2000">
    <property type="entry name" value="Glycogen Phosphorylase B"/>
    <property type="match status" value="1"/>
</dbReference>
<dbReference type="SUPFAM" id="SSF53756">
    <property type="entry name" value="UDP-Glycosyltransferase/glycogen phosphorylase"/>
    <property type="match status" value="1"/>
</dbReference>
<dbReference type="GO" id="GO:0005737">
    <property type="term" value="C:cytoplasm"/>
    <property type="evidence" value="ECO:0007669"/>
    <property type="project" value="TreeGrafter"/>
</dbReference>
<organism evidence="3 4">
    <name type="scientific">Mycena rosella</name>
    <name type="common">Pink bonnet</name>
    <name type="synonym">Agaricus rosellus</name>
    <dbReference type="NCBI Taxonomy" id="1033263"/>
    <lineage>
        <taxon>Eukaryota</taxon>
        <taxon>Fungi</taxon>
        <taxon>Dikarya</taxon>
        <taxon>Basidiomycota</taxon>
        <taxon>Agaricomycotina</taxon>
        <taxon>Agaricomycetes</taxon>
        <taxon>Agaricomycetidae</taxon>
        <taxon>Agaricales</taxon>
        <taxon>Marasmiineae</taxon>
        <taxon>Mycenaceae</taxon>
        <taxon>Mycena</taxon>
    </lineage>
</organism>
<comment type="function">
    <text evidence="2">Allosteric enzyme that catalyzes the rate-limiting step in glycogen catabolism, the phosphorolytic cleavage of glycogen to produce glucose-1-phosphate, and plays a central role in maintaining cellular and organismal glucose homeostasis.</text>
</comment>
<dbReference type="PANTHER" id="PTHR11468:SF3">
    <property type="entry name" value="GLYCOGEN PHOSPHORYLASE, LIVER FORM"/>
    <property type="match status" value="1"/>
</dbReference>
<dbReference type="AlphaFoldDB" id="A0AAD7G476"/>
<keyword evidence="2" id="KW-0808">Transferase</keyword>
<protein>
    <recommendedName>
        <fullName evidence="2">Alpha-1,4 glucan phosphorylase</fullName>
        <ecNumber evidence="2">2.4.1.1</ecNumber>
    </recommendedName>
</protein>
<dbReference type="EC" id="2.4.1.1" evidence="2"/>
<comment type="catalytic activity">
    <reaction evidence="2">
        <text>[(1-&gt;4)-alpha-D-glucosyl](n) + phosphate = [(1-&gt;4)-alpha-D-glucosyl](n-1) + alpha-D-glucose 1-phosphate</text>
        <dbReference type="Rhea" id="RHEA:41732"/>
        <dbReference type="Rhea" id="RHEA-COMP:9584"/>
        <dbReference type="Rhea" id="RHEA-COMP:9586"/>
        <dbReference type="ChEBI" id="CHEBI:15444"/>
        <dbReference type="ChEBI" id="CHEBI:43474"/>
        <dbReference type="ChEBI" id="CHEBI:58601"/>
        <dbReference type="EC" id="2.4.1.1"/>
    </reaction>
</comment>
<sequence length="105" mass="11379">MSTEEKNTISSTRVFVAGKAARAYYIAKLVADLRLIVNVALVIYADLDPKDLYFLLDCPVSLAEVLVPASVIISTAGTDTSGTSNMKFCAARDGRRLLMEGFGMR</sequence>
<reference evidence="3" key="1">
    <citation type="submission" date="2023-03" db="EMBL/GenBank/DDBJ databases">
        <title>Massive genome expansion in bonnet fungi (Mycena s.s.) driven by repeated elements and novel gene families across ecological guilds.</title>
        <authorList>
            <consortium name="Lawrence Berkeley National Laboratory"/>
            <person name="Harder C.B."/>
            <person name="Miyauchi S."/>
            <person name="Viragh M."/>
            <person name="Kuo A."/>
            <person name="Thoen E."/>
            <person name="Andreopoulos B."/>
            <person name="Lu D."/>
            <person name="Skrede I."/>
            <person name="Drula E."/>
            <person name="Henrissat B."/>
            <person name="Morin E."/>
            <person name="Kohler A."/>
            <person name="Barry K."/>
            <person name="LaButti K."/>
            <person name="Morin E."/>
            <person name="Salamov A."/>
            <person name="Lipzen A."/>
            <person name="Mereny Z."/>
            <person name="Hegedus B."/>
            <person name="Baldrian P."/>
            <person name="Stursova M."/>
            <person name="Weitz H."/>
            <person name="Taylor A."/>
            <person name="Grigoriev I.V."/>
            <person name="Nagy L.G."/>
            <person name="Martin F."/>
            <person name="Kauserud H."/>
        </authorList>
    </citation>
    <scope>NUCLEOTIDE SEQUENCE</scope>
    <source>
        <strain evidence="3">CBHHK067</strain>
    </source>
</reference>
<dbReference type="GO" id="GO:0008184">
    <property type="term" value="F:glycogen phosphorylase activity"/>
    <property type="evidence" value="ECO:0007669"/>
    <property type="project" value="InterPro"/>
</dbReference>
<name>A0AAD7G476_MYCRO</name>
<comment type="caution">
    <text evidence="3">The sequence shown here is derived from an EMBL/GenBank/DDBJ whole genome shotgun (WGS) entry which is preliminary data.</text>
</comment>
<comment type="similarity">
    <text evidence="1 2">Belongs to the glycogen phosphorylase family.</text>
</comment>
<gene>
    <name evidence="3" type="ORF">B0H17DRAFT_1213295</name>
</gene>
<evidence type="ECO:0000313" key="4">
    <source>
        <dbReference type="Proteomes" id="UP001221757"/>
    </source>
</evidence>
<dbReference type="PANTHER" id="PTHR11468">
    <property type="entry name" value="GLYCOGEN PHOSPHORYLASE"/>
    <property type="match status" value="1"/>
</dbReference>
<evidence type="ECO:0000256" key="1">
    <source>
        <dbReference type="ARBA" id="ARBA00006047"/>
    </source>
</evidence>
<dbReference type="Pfam" id="PF00343">
    <property type="entry name" value="Phosphorylase"/>
    <property type="match status" value="1"/>
</dbReference>
<keyword evidence="2" id="KW-0663">Pyridoxal phosphate</keyword>
<keyword evidence="2" id="KW-0119">Carbohydrate metabolism</keyword>
<dbReference type="EMBL" id="JARKIE010000283">
    <property type="protein sequence ID" value="KAJ7658060.1"/>
    <property type="molecule type" value="Genomic_DNA"/>
</dbReference>
<evidence type="ECO:0000313" key="3">
    <source>
        <dbReference type="EMBL" id="KAJ7658060.1"/>
    </source>
</evidence>
<proteinExistence type="inferred from homology"/>
<dbReference type="GO" id="GO:0030170">
    <property type="term" value="F:pyridoxal phosphate binding"/>
    <property type="evidence" value="ECO:0007669"/>
    <property type="project" value="TreeGrafter"/>
</dbReference>
<comment type="cofactor">
    <cofactor evidence="2">
        <name>pyridoxal 5'-phosphate</name>
        <dbReference type="ChEBI" id="CHEBI:597326"/>
    </cofactor>
</comment>
<dbReference type="Proteomes" id="UP001221757">
    <property type="component" value="Unassembled WGS sequence"/>
</dbReference>
<accession>A0AAD7G476</accession>
<evidence type="ECO:0000256" key="2">
    <source>
        <dbReference type="RuleBase" id="RU000587"/>
    </source>
</evidence>
<dbReference type="GO" id="GO:0005980">
    <property type="term" value="P:glycogen catabolic process"/>
    <property type="evidence" value="ECO:0007669"/>
    <property type="project" value="TreeGrafter"/>
</dbReference>